<dbReference type="Proteomes" id="UP000028492">
    <property type="component" value="Chromosome"/>
</dbReference>
<feature type="transmembrane region" description="Helical" evidence="6">
    <location>
        <begin position="370"/>
        <end position="391"/>
    </location>
</feature>
<dbReference type="GO" id="GO:0022857">
    <property type="term" value="F:transmembrane transporter activity"/>
    <property type="evidence" value="ECO:0007669"/>
    <property type="project" value="InterPro"/>
</dbReference>
<evidence type="ECO:0000256" key="5">
    <source>
        <dbReference type="ARBA" id="ARBA00023136"/>
    </source>
</evidence>
<dbReference type="CDD" id="cd06173">
    <property type="entry name" value="MFS_MefA_like"/>
    <property type="match status" value="1"/>
</dbReference>
<feature type="transmembrane region" description="Helical" evidence="6">
    <location>
        <begin position="6"/>
        <end position="31"/>
    </location>
</feature>
<dbReference type="Gene3D" id="1.20.1250.20">
    <property type="entry name" value="MFS general substrate transporter like domains"/>
    <property type="match status" value="1"/>
</dbReference>
<evidence type="ECO:0000313" key="9">
    <source>
        <dbReference type="Proteomes" id="UP000028492"/>
    </source>
</evidence>
<dbReference type="Pfam" id="PF07690">
    <property type="entry name" value="MFS_1"/>
    <property type="match status" value="1"/>
</dbReference>
<keyword evidence="9" id="KW-1185">Reference proteome</keyword>
<evidence type="ECO:0000313" key="8">
    <source>
        <dbReference type="EMBL" id="AIG76843.1"/>
    </source>
</evidence>
<feature type="domain" description="Major facilitator superfamily (MFS) profile" evidence="7">
    <location>
        <begin position="217"/>
        <end position="416"/>
    </location>
</feature>
<evidence type="ECO:0000256" key="6">
    <source>
        <dbReference type="SAM" id="Phobius"/>
    </source>
</evidence>
<dbReference type="InterPro" id="IPR020846">
    <property type="entry name" value="MFS_dom"/>
</dbReference>
<evidence type="ECO:0000256" key="4">
    <source>
        <dbReference type="ARBA" id="ARBA00022989"/>
    </source>
</evidence>
<dbReference type="EMBL" id="CP008953">
    <property type="protein sequence ID" value="AIG76843.1"/>
    <property type="molecule type" value="Genomic_DNA"/>
</dbReference>
<feature type="domain" description="Major facilitator superfamily (MFS) profile" evidence="7">
    <location>
        <begin position="1"/>
        <end position="190"/>
    </location>
</feature>
<evidence type="ECO:0000259" key="7">
    <source>
        <dbReference type="PROSITE" id="PS50850"/>
    </source>
</evidence>
<dbReference type="GO" id="GO:0005886">
    <property type="term" value="C:plasma membrane"/>
    <property type="evidence" value="ECO:0007669"/>
    <property type="project" value="UniProtKB-SubCell"/>
</dbReference>
<feature type="transmembrane region" description="Helical" evidence="6">
    <location>
        <begin position="83"/>
        <end position="109"/>
    </location>
</feature>
<dbReference type="PROSITE" id="PS50850">
    <property type="entry name" value="MFS"/>
    <property type="match status" value="2"/>
</dbReference>
<feature type="transmembrane region" description="Helical" evidence="6">
    <location>
        <begin position="283"/>
        <end position="301"/>
    </location>
</feature>
<gene>
    <name evidence="8" type="ORF">AJAP_19910</name>
</gene>
<reference evidence="8 9" key="1">
    <citation type="journal article" date="2014" name="J. Biotechnol.">
        <title>Complete genome sequence of the actinobacterium Amycolatopsis japonica MG417-CF17(T) (=DSM 44213T) producing (S,S)-N,N'-ethylenediaminedisuccinic acid.</title>
        <authorList>
            <person name="Stegmann E."/>
            <person name="Albersmeier A."/>
            <person name="Spohn M."/>
            <person name="Gert H."/>
            <person name="Weber T."/>
            <person name="Wohlleben W."/>
            <person name="Kalinowski J."/>
            <person name="Ruckert C."/>
        </authorList>
    </citation>
    <scope>NUCLEOTIDE SEQUENCE [LARGE SCALE GENOMIC DNA]</scope>
    <source>
        <strain evidence="9">MG417-CF17 (DSM 44213)</strain>
    </source>
</reference>
<feature type="transmembrane region" description="Helical" evidence="6">
    <location>
        <begin position="150"/>
        <end position="169"/>
    </location>
</feature>
<evidence type="ECO:0000256" key="1">
    <source>
        <dbReference type="ARBA" id="ARBA00004651"/>
    </source>
</evidence>
<dbReference type="RefSeq" id="WP_038513806.1">
    <property type="nucleotide sequence ID" value="NZ_CP008953.1"/>
</dbReference>
<feature type="transmembrane region" description="Helical" evidence="6">
    <location>
        <begin position="342"/>
        <end position="364"/>
    </location>
</feature>
<name>A0A075UUY5_9PSEU</name>
<proteinExistence type="predicted"/>
<dbReference type="eggNOG" id="COG2211">
    <property type="taxonomic scope" value="Bacteria"/>
</dbReference>
<feature type="transmembrane region" description="Helical" evidence="6">
    <location>
        <begin position="43"/>
        <end position="63"/>
    </location>
</feature>
<comment type="subcellular location">
    <subcellularLocation>
        <location evidence="1">Cell membrane</location>
        <topology evidence="1">Multi-pass membrane protein</topology>
    </subcellularLocation>
</comment>
<dbReference type="PANTHER" id="PTHR23513">
    <property type="entry name" value="INTEGRAL MEMBRANE EFFLUX PROTEIN-RELATED"/>
    <property type="match status" value="1"/>
</dbReference>
<feature type="transmembrane region" description="Helical" evidence="6">
    <location>
        <begin position="215"/>
        <end position="239"/>
    </location>
</feature>
<keyword evidence="5 6" id="KW-0472">Membrane</keyword>
<dbReference type="PANTHER" id="PTHR23513:SF6">
    <property type="entry name" value="MAJOR FACILITATOR SUPERFAMILY ASSOCIATED DOMAIN-CONTAINING PROTEIN"/>
    <property type="match status" value="1"/>
</dbReference>
<dbReference type="InterPro" id="IPR036259">
    <property type="entry name" value="MFS_trans_sf"/>
</dbReference>
<evidence type="ECO:0000256" key="2">
    <source>
        <dbReference type="ARBA" id="ARBA00022475"/>
    </source>
</evidence>
<sequence length="416" mass="41784">MSRMPLGALVVASGFSSAGVMMTLLAIPWFVLQSTGSGTKTGIVTAAEVLGLMVAALLGGPVVDRVGTRRASVGADLLTTVTVLLIPLAMATTGLSLPGLVALSFVMGVSRGPADTAKQVLLPGVAELGDVRVSRAASAVEAAMRTGRMAGGPAAGALIALIGPIPVLFVDAGTLVLSSALVFALIPVAAGPPRPPSGGYLKQLREGLGYVKRDAVLRAIVGMLMLTNSLDFGLLGVLYPAYGDQVLHSTALIGAMITAVAVGALIGSALYGWAGHRLSRRTAILVAVGIEGAPRFALLALEPAPAVLLAGLVVAGIGAGALNPILLPVVYERVPEAVRGRVLSLLVGGVLAAMPLGSMAAGLLLDGIGLVGALAVFGGLYLIAGTFPAIFRVWRGLDDPAPIGGDRPVSQGARTD</sequence>
<feature type="transmembrane region" description="Helical" evidence="6">
    <location>
        <begin position="307"/>
        <end position="330"/>
    </location>
</feature>
<keyword evidence="4 6" id="KW-1133">Transmembrane helix</keyword>
<protein>
    <submittedName>
        <fullName evidence="8">Conserved putative membrane protein</fullName>
    </submittedName>
</protein>
<dbReference type="STRING" id="208439.AJAP_19910"/>
<evidence type="ECO:0000256" key="3">
    <source>
        <dbReference type="ARBA" id="ARBA00022692"/>
    </source>
</evidence>
<dbReference type="HOGENOM" id="CLU_034180_2_1_11"/>
<keyword evidence="3 6" id="KW-0812">Transmembrane</keyword>
<accession>A0A075UUY5</accession>
<organism evidence="8 9">
    <name type="scientific">Amycolatopsis japonica</name>
    <dbReference type="NCBI Taxonomy" id="208439"/>
    <lineage>
        <taxon>Bacteria</taxon>
        <taxon>Bacillati</taxon>
        <taxon>Actinomycetota</taxon>
        <taxon>Actinomycetes</taxon>
        <taxon>Pseudonocardiales</taxon>
        <taxon>Pseudonocardiaceae</taxon>
        <taxon>Amycolatopsis</taxon>
        <taxon>Amycolatopsis japonica group</taxon>
    </lineage>
</organism>
<dbReference type="SUPFAM" id="SSF103473">
    <property type="entry name" value="MFS general substrate transporter"/>
    <property type="match status" value="1"/>
</dbReference>
<dbReference type="KEGG" id="aja:AJAP_19910"/>
<dbReference type="InterPro" id="IPR011701">
    <property type="entry name" value="MFS"/>
</dbReference>
<keyword evidence="2" id="KW-1003">Cell membrane</keyword>
<feature type="transmembrane region" description="Helical" evidence="6">
    <location>
        <begin position="251"/>
        <end position="271"/>
    </location>
</feature>
<dbReference type="AlphaFoldDB" id="A0A075UUY5"/>